<evidence type="ECO:0000256" key="1">
    <source>
        <dbReference type="SAM" id="Phobius"/>
    </source>
</evidence>
<evidence type="ECO:0000313" key="2">
    <source>
        <dbReference type="EMBL" id="GMQ33095.1"/>
    </source>
</evidence>
<dbReference type="RefSeq" id="WP_338227877.1">
    <property type="nucleotide sequence ID" value="NZ_BTPE01000004.1"/>
</dbReference>
<feature type="transmembrane region" description="Helical" evidence="1">
    <location>
        <begin position="31"/>
        <end position="49"/>
    </location>
</feature>
<feature type="transmembrane region" description="Helical" evidence="1">
    <location>
        <begin position="9"/>
        <end position="25"/>
    </location>
</feature>
<accession>A0ABQ6PYS4</accession>
<keyword evidence="3" id="KW-1185">Reference proteome</keyword>
<gene>
    <name evidence="2" type="ORF">Ataiwa_13670</name>
</gene>
<keyword evidence="1" id="KW-0472">Membrane</keyword>
<organism evidence="2 3">
    <name type="scientific">Algoriphagus taiwanensis</name>
    <dbReference type="NCBI Taxonomy" id="1445656"/>
    <lineage>
        <taxon>Bacteria</taxon>
        <taxon>Pseudomonadati</taxon>
        <taxon>Bacteroidota</taxon>
        <taxon>Cytophagia</taxon>
        <taxon>Cytophagales</taxon>
        <taxon>Cyclobacteriaceae</taxon>
        <taxon>Algoriphagus</taxon>
    </lineage>
</organism>
<comment type="caution">
    <text evidence="2">The sequence shown here is derived from an EMBL/GenBank/DDBJ whole genome shotgun (WGS) entry which is preliminary data.</text>
</comment>
<dbReference type="EMBL" id="BTPE01000004">
    <property type="protein sequence ID" value="GMQ33095.1"/>
    <property type="molecule type" value="Genomic_DNA"/>
</dbReference>
<dbReference type="Proteomes" id="UP001307705">
    <property type="component" value="Unassembled WGS sequence"/>
</dbReference>
<keyword evidence="1" id="KW-0812">Transmembrane</keyword>
<reference evidence="2 3" key="1">
    <citation type="submission" date="2023-08" db="EMBL/GenBank/DDBJ databases">
        <title>Draft genome sequence of Algoriphagus taiwanensis.</title>
        <authorList>
            <person name="Takatani N."/>
            <person name="Hosokawa M."/>
            <person name="Sawabe T."/>
        </authorList>
    </citation>
    <scope>NUCLEOTIDE SEQUENCE [LARGE SCALE GENOMIC DNA]</scope>
    <source>
        <strain evidence="2 3">JCM 19755</strain>
    </source>
</reference>
<proteinExistence type="predicted"/>
<sequence>MSKKIIDRLYGLPFVLIILILLIKYLDIFPIPNWVLGLVIAWGAIAFFVEGMRQRKKKS</sequence>
<name>A0ABQ6PYS4_9BACT</name>
<protein>
    <submittedName>
        <fullName evidence="2">Uncharacterized protein</fullName>
    </submittedName>
</protein>
<keyword evidence="1" id="KW-1133">Transmembrane helix</keyword>
<evidence type="ECO:0000313" key="3">
    <source>
        <dbReference type="Proteomes" id="UP001307705"/>
    </source>
</evidence>